<dbReference type="GO" id="GO:0005930">
    <property type="term" value="C:axoneme"/>
    <property type="evidence" value="ECO:0007669"/>
    <property type="project" value="TreeGrafter"/>
</dbReference>
<dbReference type="AlphaFoldDB" id="A0A177B6Q5"/>
<name>A0A177B6Q5_9BILA</name>
<dbReference type="GO" id="GO:0060271">
    <property type="term" value="P:cilium assembly"/>
    <property type="evidence" value="ECO:0007669"/>
    <property type="project" value="TreeGrafter"/>
</dbReference>
<evidence type="ECO:0000256" key="2">
    <source>
        <dbReference type="ARBA" id="ARBA00022490"/>
    </source>
</evidence>
<feature type="domain" description="ATP-grasp" evidence="7">
    <location>
        <begin position="532"/>
        <end position="577"/>
    </location>
</feature>
<dbReference type="GO" id="GO:0005524">
    <property type="term" value="F:ATP binding"/>
    <property type="evidence" value="ECO:0007669"/>
    <property type="project" value="UniProtKB-UniRule"/>
</dbReference>
<dbReference type="PROSITE" id="PS50975">
    <property type="entry name" value="ATP_GRASP"/>
    <property type="match status" value="1"/>
</dbReference>
<keyword evidence="2" id="KW-0963">Cytoplasm</keyword>
<evidence type="ECO:0000313" key="8">
    <source>
        <dbReference type="EMBL" id="OAF69104.1"/>
    </source>
</evidence>
<dbReference type="OrthoDB" id="202825at2759"/>
<dbReference type="PANTHER" id="PTHR45870:SF2">
    <property type="entry name" value="TUBULIN MONOGLYCYLASE TTLL3"/>
    <property type="match status" value="1"/>
</dbReference>
<dbReference type="PROSITE" id="PS51221">
    <property type="entry name" value="TTL"/>
    <property type="match status" value="1"/>
</dbReference>
<dbReference type="SUPFAM" id="SSF56059">
    <property type="entry name" value="Glutathione synthetase ATP-binding domain-like"/>
    <property type="match status" value="1"/>
</dbReference>
<evidence type="ECO:0000256" key="1">
    <source>
        <dbReference type="ARBA" id="ARBA00004496"/>
    </source>
</evidence>
<reference evidence="8 9" key="1">
    <citation type="submission" date="2016-04" db="EMBL/GenBank/DDBJ databases">
        <title>The genome of Intoshia linei affirms orthonectids as highly simplified spiralians.</title>
        <authorList>
            <person name="Mikhailov K.V."/>
            <person name="Slusarev G.S."/>
            <person name="Nikitin M.A."/>
            <person name="Logacheva M.D."/>
            <person name="Penin A."/>
            <person name="Aleoshin V."/>
            <person name="Panchin Y.V."/>
        </authorList>
    </citation>
    <scope>NUCLEOTIDE SEQUENCE [LARGE SCALE GENOMIC DNA]</scope>
    <source>
        <strain evidence="8">Intl2013</strain>
        <tissue evidence="8">Whole animal</tissue>
    </source>
</reference>
<evidence type="ECO:0000256" key="6">
    <source>
        <dbReference type="PROSITE-ProRule" id="PRU00409"/>
    </source>
</evidence>
<comment type="subcellular location">
    <subcellularLocation>
        <location evidence="1">Cytoplasm</location>
    </subcellularLocation>
</comment>
<dbReference type="GO" id="GO:0003341">
    <property type="term" value="P:cilium movement"/>
    <property type="evidence" value="ECO:0007669"/>
    <property type="project" value="TreeGrafter"/>
</dbReference>
<dbReference type="GO" id="GO:0046872">
    <property type="term" value="F:metal ion binding"/>
    <property type="evidence" value="ECO:0007669"/>
    <property type="project" value="InterPro"/>
</dbReference>
<keyword evidence="5 6" id="KW-0067">ATP-binding</keyword>
<dbReference type="EMBL" id="LWCA01000334">
    <property type="protein sequence ID" value="OAF69104.1"/>
    <property type="molecule type" value="Genomic_DNA"/>
</dbReference>
<dbReference type="InterPro" id="IPR011761">
    <property type="entry name" value="ATP-grasp"/>
</dbReference>
<evidence type="ECO:0000256" key="5">
    <source>
        <dbReference type="ARBA" id="ARBA00022840"/>
    </source>
</evidence>
<dbReference type="GO" id="GO:0070736">
    <property type="term" value="F:protein-glycine ligase activity, initiating"/>
    <property type="evidence" value="ECO:0007669"/>
    <property type="project" value="TreeGrafter"/>
</dbReference>
<keyword evidence="4 6" id="KW-0547">Nucleotide-binding</keyword>
<evidence type="ECO:0000256" key="3">
    <source>
        <dbReference type="ARBA" id="ARBA00022598"/>
    </source>
</evidence>
<gene>
    <name evidence="8" type="ORF">A3Q56_03139</name>
</gene>
<proteinExistence type="predicted"/>
<evidence type="ECO:0000256" key="4">
    <source>
        <dbReference type="ARBA" id="ARBA00022741"/>
    </source>
</evidence>
<comment type="caution">
    <text evidence="8">The sequence shown here is derived from an EMBL/GenBank/DDBJ whole genome shotgun (WGS) entry which is preliminary data.</text>
</comment>
<keyword evidence="9" id="KW-1185">Reference proteome</keyword>
<dbReference type="InterPro" id="IPR004344">
    <property type="entry name" value="TTL/TTLL_fam"/>
</dbReference>
<protein>
    <recommendedName>
        <fullName evidence="7">ATP-grasp domain-containing protein</fullName>
    </recommendedName>
</protein>
<sequence>MTSTTNLSGIKEIYQNSVIIPRKIGKLKRNSKSLINIEDGIKSKEKIIIRNSTILCNEKPISLEKIQIAKKLSEQVIKERRLFTLIGSYPMIREALKNRGWIEVMRKPSYQRPYEIRIKRKKQIKNEFDSINDLPESPTKKNSHILAQDENLYDLVSRMTKHCIPYFIWTVKRESFDIRNMQKDQYINHYSKSSAFTTKVGLCVNLRELVWFNEHQNSFHPRCYRLNHEGEKISFIEDWRLTACVSILKIARDQALKEKANENFEKENVKNSKILYISSRYILMAMRQCRRYLRSIRNEDIDDEFDNHKLSDKQWSIFINNYYNVIHNKFLIENASLYYDEINSVVREYGRQHQQMFIDGYQNVWILKPGAKSRGRGIICYDRLDDILKLVDNNLLCRKESKYIIQKYIERPLLIYGTKFDIRQWFLITDWNPLTIWIYKYSYLRFSSSQFTLNNFEEAIHLTNNAIQSRYKNNANRHPNLPENNMWYRQQFQKYLQDWNLLPKSDLHFSVEYYTDRLINFILKNEFELYGADFMLSEDYKIWLIEINSSPSMSYSTSVTAKLCPIVLEDVIKVVLDRRQDKNCSTGGFELAYKQVPVAVPQYSGTNLILQGEAIPIPTDCIKNRMRARLNIQNLNDCKNAFQDDNRERERFTNFIDKNKNNCSVKFNKTPRPSKSVQIHSLKEKTKLEKLENYTSKFVSKSIKQEEIISKLTKIQKDLTVITPKSGDVESIKQKFENNSPKFKIKQLNEKLEHMNESIKNNDNFVFSFNKKEHTTLNNINVTKSTDLSSYLINHMFLCVILSLSVNKSKYLIATDLFPFNQTNILHLAMLLDSKSGTIVDDDKINKKEKIIKIKQVKMNADQNFINKPQSTYKAILNAIAKFGKNSKQSIKKKKLDNSQNVDLNEVYSTTEKLKYKIVKNNEKLPNWRNHDSKIDRVESNSANGTPISTNNPYLPKNTKQIYSYLLPQSNDIKLSKNESPEKLLYKSKTSIMQLNNEPKDLSYSNVNSPKYANKYPIRQNHLKISFNRKIKNNENKNNKFDKFATRNGKMKQLFKNGQLTNNALTNFAFTPKHKNSQLINEKFQNIDKSFKDDNNKWLHRSETNLNIFTSYNYNFSKNLKPLNKSLESNNELKIDHAKWLDSKYSLNDETLDKPKGKDDQKKSKKNKSISLIKAFTSSMCESNRNFILKKRQPFVYKLS</sequence>
<dbReference type="PANTHER" id="PTHR45870">
    <property type="entry name" value="TUBULIN MONOGLYCYLASE TTLL3"/>
    <property type="match status" value="1"/>
</dbReference>
<evidence type="ECO:0000313" key="9">
    <source>
        <dbReference type="Proteomes" id="UP000078046"/>
    </source>
</evidence>
<dbReference type="Proteomes" id="UP000078046">
    <property type="component" value="Unassembled WGS sequence"/>
</dbReference>
<dbReference type="Pfam" id="PF03133">
    <property type="entry name" value="TTL"/>
    <property type="match status" value="1"/>
</dbReference>
<accession>A0A177B6Q5</accession>
<evidence type="ECO:0000259" key="7">
    <source>
        <dbReference type="PROSITE" id="PS50975"/>
    </source>
</evidence>
<keyword evidence="3" id="KW-0436">Ligase</keyword>
<organism evidence="8 9">
    <name type="scientific">Intoshia linei</name>
    <dbReference type="NCBI Taxonomy" id="1819745"/>
    <lineage>
        <taxon>Eukaryota</taxon>
        <taxon>Metazoa</taxon>
        <taxon>Spiralia</taxon>
        <taxon>Lophotrochozoa</taxon>
        <taxon>Mesozoa</taxon>
        <taxon>Orthonectida</taxon>
        <taxon>Rhopaluridae</taxon>
        <taxon>Intoshia</taxon>
    </lineage>
</organism>
<dbReference type="Gene3D" id="3.30.470.20">
    <property type="entry name" value="ATP-grasp fold, B domain"/>
    <property type="match status" value="1"/>
</dbReference>
<dbReference type="InterPro" id="IPR051437">
    <property type="entry name" value="TTLL_monoglycylase"/>
</dbReference>
<dbReference type="GO" id="GO:0015630">
    <property type="term" value="C:microtubule cytoskeleton"/>
    <property type="evidence" value="ECO:0007669"/>
    <property type="project" value="TreeGrafter"/>
</dbReference>